<keyword evidence="7" id="KW-1185">Reference proteome</keyword>
<evidence type="ECO:0000313" key="7">
    <source>
        <dbReference type="Proteomes" id="UP000286990"/>
    </source>
</evidence>
<organism evidence="6 7">
    <name type="scientific">Maribacter algicola</name>
    <dbReference type="NCBI Taxonomy" id="2498892"/>
    <lineage>
        <taxon>Bacteria</taxon>
        <taxon>Pseudomonadati</taxon>
        <taxon>Bacteroidota</taxon>
        <taxon>Flavobacteriia</taxon>
        <taxon>Flavobacteriales</taxon>
        <taxon>Flavobacteriaceae</taxon>
        <taxon>Maribacter</taxon>
    </lineage>
</organism>
<accession>A0A3R8Q3T9</accession>
<dbReference type="Pfam" id="PF00005">
    <property type="entry name" value="ABC_tran"/>
    <property type="match status" value="1"/>
</dbReference>
<evidence type="ECO:0000259" key="5">
    <source>
        <dbReference type="PROSITE" id="PS50893"/>
    </source>
</evidence>
<dbReference type="Gene3D" id="3.40.50.300">
    <property type="entry name" value="P-loop containing nucleotide triphosphate hydrolases"/>
    <property type="match status" value="2"/>
</dbReference>
<keyword evidence="2" id="KW-0813">Transport</keyword>
<sequence>MNHWGIFTDNQTNKKELIQKLQNNKFLDIINLKDKTGKLFSQLALRKFMEEEEKHGTKYISNAGQDLKTMSSGEQKKALLFHILDQKPDYILLDNPFDNLDIGFQSSLRDLLIEKSRETILVQLASRKSDMLPHIHNFAKVIDGQLIVVKETSQHENEEMNVFSGNIPPPIDPIQFDGNILISFQKVSVSYGEKHVLKDIDWEVKPGEFWQLIGNNGTGKTTILSMITGDNPKAFGQEIYLFGKKKGSGESVWDIKEKIGYFSPAMTDSFSGRHSVENMLISGLLDSIGLYIKPTEIQKRIIKDWLLLICLWDRRNVQFNDLSLGEQRLVMTVRAMVKHPPLLILDEPTSGMDDISANMLVALVNKIAEETQTTILFVSHRKEPGLNPKKILELKQTEEGSIAIVE</sequence>
<dbReference type="OrthoDB" id="9789994at2"/>
<dbReference type="SMART" id="SM00382">
    <property type="entry name" value="AAA"/>
    <property type="match status" value="1"/>
</dbReference>
<comment type="caution">
    <text evidence="6">The sequence shown here is derived from an EMBL/GenBank/DDBJ whole genome shotgun (WGS) entry which is preliminary data.</text>
</comment>
<dbReference type="SUPFAM" id="SSF52540">
    <property type="entry name" value="P-loop containing nucleoside triphosphate hydrolases"/>
    <property type="match status" value="2"/>
</dbReference>
<dbReference type="PANTHER" id="PTHR42734">
    <property type="entry name" value="METAL TRANSPORT SYSTEM ATP-BINDING PROTEIN TM_0124-RELATED"/>
    <property type="match status" value="1"/>
</dbReference>
<dbReference type="GO" id="GO:0005524">
    <property type="term" value="F:ATP binding"/>
    <property type="evidence" value="ECO:0007669"/>
    <property type="project" value="UniProtKB-KW"/>
</dbReference>
<dbReference type="EMBL" id="QUSX01000001">
    <property type="protein sequence ID" value="RRQ49203.1"/>
    <property type="molecule type" value="Genomic_DNA"/>
</dbReference>
<evidence type="ECO:0000256" key="4">
    <source>
        <dbReference type="ARBA" id="ARBA00022840"/>
    </source>
</evidence>
<evidence type="ECO:0000256" key="2">
    <source>
        <dbReference type="ARBA" id="ARBA00022448"/>
    </source>
</evidence>
<keyword evidence="3" id="KW-0547">Nucleotide-binding</keyword>
<feature type="domain" description="ABC transporter" evidence="5">
    <location>
        <begin position="182"/>
        <end position="404"/>
    </location>
</feature>
<evidence type="ECO:0000313" key="6">
    <source>
        <dbReference type="EMBL" id="RRQ49203.1"/>
    </source>
</evidence>
<dbReference type="RefSeq" id="WP_125221037.1">
    <property type="nucleotide sequence ID" value="NZ_QUSX01000001.1"/>
</dbReference>
<proteinExistence type="inferred from homology"/>
<protein>
    <submittedName>
        <fullName evidence="6">ATP-binding cassette domain-containing protein</fullName>
    </submittedName>
</protein>
<dbReference type="InterPro" id="IPR027417">
    <property type="entry name" value="P-loop_NTPase"/>
</dbReference>
<keyword evidence="4 6" id="KW-0067">ATP-binding</keyword>
<dbReference type="Proteomes" id="UP000286990">
    <property type="component" value="Unassembled WGS sequence"/>
</dbReference>
<dbReference type="AlphaFoldDB" id="A0A3R8Q3T9"/>
<gene>
    <name evidence="6" type="ORF">DZC72_00815</name>
</gene>
<dbReference type="InterPro" id="IPR003593">
    <property type="entry name" value="AAA+_ATPase"/>
</dbReference>
<name>A0A3R8Q3T9_9FLAO</name>
<dbReference type="GO" id="GO:0016887">
    <property type="term" value="F:ATP hydrolysis activity"/>
    <property type="evidence" value="ECO:0007669"/>
    <property type="project" value="InterPro"/>
</dbReference>
<dbReference type="InterPro" id="IPR050153">
    <property type="entry name" value="Metal_Ion_Import_ABC"/>
</dbReference>
<dbReference type="InterPro" id="IPR003439">
    <property type="entry name" value="ABC_transporter-like_ATP-bd"/>
</dbReference>
<comment type="similarity">
    <text evidence="1">Belongs to the ABC transporter superfamily.</text>
</comment>
<reference evidence="7" key="1">
    <citation type="submission" date="2018-12" db="EMBL/GenBank/DDBJ databases">
        <title>Maribacter lutimaris sp. nov., isolated from marine sediment.</title>
        <authorList>
            <person name="Kim K.K."/>
        </authorList>
    </citation>
    <scope>NUCLEOTIDE SEQUENCE [LARGE SCALE GENOMIC DNA]</scope>
    <source>
        <strain evidence="7">PoM-212</strain>
    </source>
</reference>
<dbReference type="PROSITE" id="PS50893">
    <property type="entry name" value="ABC_TRANSPORTER_2"/>
    <property type="match status" value="1"/>
</dbReference>
<dbReference type="PANTHER" id="PTHR42734:SF17">
    <property type="entry name" value="METAL TRANSPORT SYSTEM ATP-BINDING PROTEIN TM_0124-RELATED"/>
    <property type="match status" value="1"/>
</dbReference>
<evidence type="ECO:0000256" key="3">
    <source>
        <dbReference type="ARBA" id="ARBA00022741"/>
    </source>
</evidence>
<evidence type="ECO:0000256" key="1">
    <source>
        <dbReference type="ARBA" id="ARBA00005417"/>
    </source>
</evidence>